<dbReference type="Pfam" id="PF06723">
    <property type="entry name" value="MreB_Mbl"/>
    <property type="match status" value="1"/>
</dbReference>
<keyword evidence="2 6" id="KW-0547">Nucleotide-binding</keyword>
<dbReference type="SUPFAM" id="SSF53067">
    <property type="entry name" value="Actin-like ATPase domain"/>
    <property type="match status" value="2"/>
</dbReference>
<dbReference type="Gene3D" id="3.30.420.40">
    <property type="match status" value="3"/>
</dbReference>
<dbReference type="NCBIfam" id="NF010539">
    <property type="entry name" value="PRK13927.1"/>
    <property type="match status" value="1"/>
</dbReference>
<feature type="binding site" evidence="6">
    <location>
        <begin position="161"/>
        <end position="163"/>
    </location>
    <ligand>
        <name>ATP</name>
        <dbReference type="ChEBI" id="CHEBI:30616"/>
    </ligand>
</feature>
<dbReference type="EMBL" id="VDCI01000007">
    <property type="protein sequence ID" value="TNJ36253.1"/>
    <property type="molecule type" value="Genomic_DNA"/>
</dbReference>
<dbReference type="RefSeq" id="WP_139626748.1">
    <property type="nucleotide sequence ID" value="NZ_VDCI01000007.1"/>
</dbReference>
<keyword evidence="8" id="KW-1185">Reference proteome</keyword>
<comment type="function">
    <text evidence="6">Forms membrane-associated dynamic filaments that are essential for cell shape determination. Acts by regulating cell wall synthesis and cell elongation, and thus cell shape. A feedback loop between cell geometry and MreB localization may maintain elongated cell shape by targeting cell wall growth to regions of negative cell wall curvature.</text>
</comment>
<evidence type="ECO:0000256" key="3">
    <source>
        <dbReference type="ARBA" id="ARBA00022840"/>
    </source>
</evidence>
<dbReference type="GO" id="GO:0000902">
    <property type="term" value="P:cell morphogenesis"/>
    <property type="evidence" value="ECO:0007669"/>
    <property type="project" value="InterPro"/>
</dbReference>
<comment type="subcellular location">
    <subcellularLocation>
        <location evidence="6">Cytoplasm</location>
    </subcellularLocation>
    <text evidence="6">Membrane-associated.</text>
</comment>
<feature type="binding site" evidence="6">
    <location>
        <begin position="209"/>
        <end position="212"/>
    </location>
    <ligand>
        <name>ATP</name>
        <dbReference type="ChEBI" id="CHEBI:30616"/>
    </ligand>
</feature>
<feature type="binding site" evidence="6">
    <location>
        <begin position="289"/>
        <end position="292"/>
    </location>
    <ligand>
        <name>ATP</name>
        <dbReference type="ChEBI" id="CHEBI:30616"/>
    </ligand>
</feature>
<evidence type="ECO:0000313" key="8">
    <source>
        <dbReference type="Proteomes" id="UP000309544"/>
    </source>
</evidence>
<comment type="caution">
    <text evidence="7">The sequence shown here is derived from an EMBL/GenBank/DDBJ whole genome shotgun (WGS) entry which is preliminary data.</text>
</comment>
<dbReference type="PANTHER" id="PTHR42749">
    <property type="entry name" value="CELL SHAPE-DETERMINING PROTEIN MREB"/>
    <property type="match status" value="1"/>
</dbReference>
<evidence type="ECO:0000313" key="7">
    <source>
        <dbReference type="EMBL" id="TNJ36253.1"/>
    </source>
</evidence>
<dbReference type="GO" id="GO:0005737">
    <property type="term" value="C:cytoplasm"/>
    <property type="evidence" value="ECO:0007669"/>
    <property type="project" value="UniProtKB-SubCell"/>
</dbReference>
<dbReference type="GO" id="GO:0008360">
    <property type="term" value="P:regulation of cell shape"/>
    <property type="evidence" value="ECO:0007669"/>
    <property type="project" value="UniProtKB-UniRule"/>
</dbReference>
<keyword evidence="1 6" id="KW-0963">Cytoplasm</keyword>
<gene>
    <name evidence="6" type="primary">mreB</name>
    <name evidence="7" type="ORF">FGF68_08445</name>
</gene>
<evidence type="ECO:0000256" key="5">
    <source>
        <dbReference type="ARBA" id="ARBA00023458"/>
    </source>
</evidence>
<dbReference type="AlphaFoldDB" id="A0A5C4RYA1"/>
<comment type="subunit">
    <text evidence="6">Forms polymers.</text>
</comment>
<evidence type="ECO:0000256" key="2">
    <source>
        <dbReference type="ARBA" id="ARBA00022741"/>
    </source>
</evidence>
<dbReference type="InterPro" id="IPR004753">
    <property type="entry name" value="MreB"/>
</dbReference>
<dbReference type="HAMAP" id="MF_02207">
    <property type="entry name" value="MreB"/>
    <property type="match status" value="1"/>
</dbReference>
<evidence type="ECO:0000256" key="6">
    <source>
        <dbReference type="HAMAP-Rule" id="MF_02207"/>
    </source>
</evidence>
<name>A0A5C4RYA1_PROVB</name>
<evidence type="ECO:0000256" key="1">
    <source>
        <dbReference type="ARBA" id="ARBA00022490"/>
    </source>
</evidence>
<dbReference type="Proteomes" id="UP000309544">
    <property type="component" value="Unassembled WGS sequence"/>
</dbReference>
<organism evidence="7 8">
    <name type="scientific">Prosthecochloris vibrioformis</name>
    <name type="common">Chlorobium vibrioforme</name>
    <dbReference type="NCBI Taxonomy" id="1098"/>
    <lineage>
        <taxon>Bacteria</taxon>
        <taxon>Pseudomonadati</taxon>
        <taxon>Chlorobiota</taxon>
        <taxon>Chlorobiia</taxon>
        <taxon>Chlorobiales</taxon>
        <taxon>Chlorobiaceae</taxon>
        <taxon>Prosthecochloris</taxon>
    </lineage>
</organism>
<evidence type="ECO:0000256" key="4">
    <source>
        <dbReference type="ARBA" id="ARBA00022960"/>
    </source>
</evidence>
<dbReference type="NCBIfam" id="TIGR00904">
    <property type="entry name" value="mreB"/>
    <property type="match status" value="1"/>
</dbReference>
<keyword evidence="4 6" id="KW-0133">Cell shape</keyword>
<reference evidence="7 8" key="1">
    <citation type="submission" date="2019-05" db="EMBL/GenBank/DDBJ databases">
        <title>Draft Whole-Genome sequence of the green sulfur bacterium Prosthecochloris vibrioformis DSM 260.</title>
        <authorList>
            <person name="Meyer T.E."/>
            <person name="Kyndt J.A."/>
        </authorList>
    </citation>
    <scope>NUCLEOTIDE SEQUENCE [LARGE SCALE GENOMIC DNA]</scope>
    <source>
        <strain evidence="7 8">DSM 260</strain>
    </source>
</reference>
<dbReference type="InterPro" id="IPR043129">
    <property type="entry name" value="ATPase_NBD"/>
</dbReference>
<protein>
    <recommendedName>
        <fullName evidence="6">Cell shape-determining protein MreB</fullName>
    </recommendedName>
</protein>
<comment type="similarity">
    <text evidence="5 6">Belongs to the FtsA/MreB family.</text>
</comment>
<dbReference type="GO" id="GO:0005524">
    <property type="term" value="F:ATP binding"/>
    <property type="evidence" value="ECO:0007669"/>
    <property type="project" value="UniProtKB-KW"/>
</dbReference>
<feature type="binding site" evidence="6">
    <location>
        <begin position="17"/>
        <end position="19"/>
    </location>
    <ligand>
        <name>ATP</name>
        <dbReference type="ChEBI" id="CHEBI:30616"/>
    </ligand>
</feature>
<proteinExistence type="inferred from homology"/>
<dbReference type="PRINTS" id="PR01652">
    <property type="entry name" value="SHAPEPROTEIN"/>
</dbReference>
<dbReference type="CDD" id="cd10225">
    <property type="entry name" value="ASKHA_NBD_MreB-like"/>
    <property type="match status" value="1"/>
</dbReference>
<dbReference type="PANTHER" id="PTHR42749:SF1">
    <property type="entry name" value="CELL SHAPE-DETERMINING PROTEIN MREB"/>
    <property type="match status" value="1"/>
</dbReference>
<sequence>MSFFNYLFTDIAVDLGTANTLVFIRGKGIVLNEPSIVARERNTGKVVAIGHEALLMHEKTHPGIITIKPLANGVIADYEATEELIKGLIRKTKKQFSLGIRRMVIGIPSGITEVEKRAVRDSAEHIGAKEVYLVAEPMAAAIGIGIDVTEPMGNMIVDIGGGTTEIAVISLAGIASGESLRVAGTDITSAIIRHFRKAYNLAIGEKTAEEIKIRIASAYKLDKELTMQVRGRNLVTALPEEREVNSATIREAIATPIVQIIASVKKCLEVTKPELSADILDRGLFLAGGGALIKGLDKKIHEETKLAVHISDDPLTAVARGTGTVLENLEAYRSVLLPTKRY</sequence>
<accession>A0A5C4RYA1</accession>
<keyword evidence="3 6" id="KW-0067">ATP-binding</keyword>
<dbReference type="InterPro" id="IPR056546">
    <property type="entry name" value="MreB_MamK-like"/>
</dbReference>